<dbReference type="AlphaFoldDB" id="A0A1I2EVB2"/>
<dbReference type="EMBL" id="FOMT01000005">
    <property type="protein sequence ID" value="SFE96398.1"/>
    <property type="molecule type" value="Genomic_DNA"/>
</dbReference>
<sequence length="217" mass="24996">MSSYLPVYNKLFKCSDVYSTRPFKAGIEAKVGIEAAFDYSCALLRGDIKPSEPLEARHLRGTHTPSLVIYTGFSLLLHDSIIETFIQQQITGWESFPVTLYGKKDELIPNYSGISITGRCNPVDYYRSKIVLKEPPGVIRSHQCFKGTYFKDDVWDGTDLFMDNADKRGYTLHQYVSERVKNIFDTNKIKNLEFTNLTETETDVMHIPKERRPEHLR</sequence>
<dbReference type="Proteomes" id="UP000198855">
    <property type="component" value="Unassembled WGS sequence"/>
</dbReference>
<dbReference type="RefSeq" id="WP_091188697.1">
    <property type="nucleotide sequence ID" value="NZ_FOMT01000005.1"/>
</dbReference>
<name>A0A1I2EVB2_9BACL</name>
<evidence type="ECO:0000313" key="2">
    <source>
        <dbReference type="Proteomes" id="UP000198855"/>
    </source>
</evidence>
<dbReference type="OrthoDB" id="2581208at2"/>
<dbReference type="STRING" id="1045775.SAMN05216378_4518"/>
<proteinExistence type="predicted"/>
<gene>
    <name evidence="1" type="ORF">SAMN05216378_4518</name>
</gene>
<reference evidence="2" key="1">
    <citation type="submission" date="2016-10" db="EMBL/GenBank/DDBJ databases">
        <authorList>
            <person name="Varghese N."/>
            <person name="Submissions S."/>
        </authorList>
    </citation>
    <scope>NUCLEOTIDE SEQUENCE [LARGE SCALE GENOMIC DNA]</scope>
    <source>
        <strain evidence="2">CGMCC 1.10784</strain>
    </source>
</reference>
<accession>A0A1I2EVB2</accession>
<protein>
    <submittedName>
        <fullName evidence="1">Uncharacterized protein</fullName>
    </submittedName>
</protein>
<keyword evidence="2" id="KW-1185">Reference proteome</keyword>
<organism evidence="1 2">
    <name type="scientific">Paenibacillus catalpae</name>
    <dbReference type="NCBI Taxonomy" id="1045775"/>
    <lineage>
        <taxon>Bacteria</taxon>
        <taxon>Bacillati</taxon>
        <taxon>Bacillota</taxon>
        <taxon>Bacilli</taxon>
        <taxon>Bacillales</taxon>
        <taxon>Paenibacillaceae</taxon>
        <taxon>Paenibacillus</taxon>
    </lineage>
</organism>
<evidence type="ECO:0000313" key="1">
    <source>
        <dbReference type="EMBL" id="SFE96398.1"/>
    </source>
</evidence>